<dbReference type="OrthoDB" id="6283866at2"/>
<keyword evidence="3" id="KW-0804">Transcription</keyword>
<dbReference type="PANTHER" id="PTHR43280">
    <property type="entry name" value="ARAC-FAMILY TRANSCRIPTIONAL REGULATOR"/>
    <property type="match status" value="1"/>
</dbReference>
<keyword evidence="2" id="KW-0238">DNA-binding</keyword>
<evidence type="ECO:0000256" key="4">
    <source>
        <dbReference type="SAM" id="Coils"/>
    </source>
</evidence>
<dbReference type="SMART" id="SM00342">
    <property type="entry name" value="HTH_ARAC"/>
    <property type="match status" value="1"/>
</dbReference>
<keyword evidence="5" id="KW-0472">Membrane</keyword>
<dbReference type="SUPFAM" id="SSF47413">
    <property type="entry name" value="lambda repressor-like DNA-binding domains"/>
    <property type="match status" value="1"/>
</dbReference>
<dbReference type="InterPro" id="IPR018060">
    <property type="entry name" value="HTH_AraC"/>
</dbReference>
<dbReference type="InterPro" id="IPR010982">
    <property type="entry name" value="Lambda_DNA-bd_dom_sf"/>
</dbReference>
<accession>A0A4P6PBH5</accession>
<dbReference type="PANTHER" id="PTHR43280:SF29">
    <property type="entry name" value="ARAC-FAMILY TRANSCRIPTIONAL REGULATOR"/>
    <property type="match status" value="1"/>
</dbReference>
<evidence type="ECO:0000256" key="3">
    <source>
        <dbReference type="ARBA" id="ARBA00023163"/>
    </source>
</evidence>
<dbReference type="GO" id="GO:0043565">
    <property type="term" value="F:sequence-specific DNA binding"/>
    <property type="evidence" value="ECO:0007669"/>
    <property type="project" value="InterPro"/>
</dbReference>
<feature type="domain" description="HTH araC/xylS-type" evidence="6">
    <location>
        <begin position="234"/>
        <end position="340"/>
    </location>
</feature>
<gene>
    <name evidence="7" type="ORF">EMK97_15290</name>
</gene>
<name>A0A4P6PBH5_9GAMM</name>
<keyword evidence="5" id="KW-1133">Transmembrane helix</keyword>
<feature type="transmembrane region" description="Helical" evidence="5">
    <location>
        <begin position="190"/>
        <end position="211"/>
    </location>
</feature>
<feature type="transmembrane region" description="Helical" evidence="5">
    <location>
        <begin position="166"/>
        <end position="184"/>
    </location>
</feature>
<reference evidence="7 8" key="1">
    <citation type="submission" date="2018-12" db="EMBL/GenBank/DDBJ databases">
        <title>Complete genome of Litorilituus sediminis.</title>
        <authorList>
            <person name="Liu A."/>
            <person name="Rong J."/>
        </authorList>
    </citation>
    <scope>NUCLEOTIDE SEQUENCE [LARGE SCALE GENOMIC DNA]</scope>
    <source>
        <strain evidence="7 8">JCM 17549</strain>
    </source>
</reference>
<dbReference type="KEGG" id="lsd:EMK97_15290"/>
<dbReference type="PROSITE" id="PS01124">
    <property type="entry name" value="HTH_ARAC_FAMILY_2"/>
    <property type="match status" value="1"/>
</dbReference>
<dbReference type="Gene3D" id="1.10.10.60">
    <property type="entry name" value="Homeodomain-like"/>
    <property type="match status" value="2"/>
</dbReference>
<dbReference type="RefSeq" id="WP_130603656.1">
    <property type="nucleotide sequence ID" value="NZ_CP034759.1"/>
</dbReference>
<feature type="transmembrane region" description="Helical" evidence="5">
    <location>
        <begin position="125"/>
        <end position="145"/>
    </location>
</feature>
<feature type="coiled-coil region" evidence="4">
    <location>
        <begin position="216"/>
        <end position="250"/>
    </location>
</feature>
<organism evidence="7 8">
    <name type="scientific">Litorilituus sediminis</name>
    <dbReference type="NCBI Taxonomy" id="718192"/>
    <lineage>
        <taxon>Bacteria</taxon>
        <taxon>Pseudomonadati</taxon>
        <taxon>Pseudomonadota</taxon>
        <taxon>Gammaproteobacteria</taxon>
        <taxon>Alteromonadales</taxon>
        <taxon>Colwelliaceae</taxon>
        <taxon>Litorilituus</taxon>
    </lineage>
</organism>
<dbReference type="InterPro" id="IPR009057">
    <property type="entry name" value="Homeodomain-like_sf"/>
</dbReference>
<evidence type="ECO:0000259" key="6">
    <source>
        <dbReference type="PROSITE" id="PS01124"/>
    </source>
</evidence>
<evidence type="ECO:0000256" key="2">
    <source>
        <dbReference type="ARBA" id="ARBA00023125"/>
    </source>
</evidence>
<proteinExistence type="predicted"/>
<dbReference type="AlphaFoldDB" id="A0A4P6PBH5"/>
<keyword evidence="1" id="KW-0805">Transcription regulation</keyword>
<keyword evidence="4" id="KW-0175">Coiled coil</keyword>
<dbReference type="Proteomes" id="UP000290244">
    <property type="component" value="Chromosome"/>
</dbReference>
<keyword evidence="5" id="KW-0812">Transmembrane</keyword>
<dbReference type="GO" id="GO:0003700">
    <property type="term" value="F:DNA-binding transcription factor activity"/>
    <property type="evidence" value="ECO:0007669"/>
    <property type="project" value="InterPro"/>
</dbReference>
<evidence type="ECO:0000256" key="5">
    <source>
        <dbReference type="SAM" id="Phobius"/>
    </source>
</evidence>
<dbReference type="SUPFAM" id="SSF46689">
    <property type="entry name" value="Homeodomain-like"/>
    <property type="match status" value="1"/>
</dbReference>
<feature type="transmembrane region" description="Helical" evidence="5">
    <location>
        <begin position="99"/>
        <end position="119"/>
    </location>
</feature>
<evidence type="ECO:0000313" key="7">
    <source>
        <dbReference type="EMBL" id="QBG36987.1"/>
    </source>
</evidence>
<dbReference type="EMBL" id="CP034759">
    <property type="protein sequence ID" value="QBG36987.1"/>
    <property type="molecule type" value="Genomic_DNA"/>
</dbReference>
<evidence type="ECO:0000256" key="1">
    <source>
        <dbReference type="ARBA" id="ARBA00023015"/>
    </source>
</evidence>
<evidence type="ECO:0000313" key="8">
    <source>
        <dbReference type="Proteomes" id="UP000290244"/>
    </source>
</evidence>
<feature type="transmembrane region" description="Helical" evidence="5">
    <location>
        <begin position="65"/>
        <end position="87"/>
    </location>
</feature>
<dbReference type="Pfam" id="PF12833">
    <property type="entry name" value="HTH_18"/>
    <property type="match status" value="1"/>
</dbReference>
<feature type="transmembrane region" description="Helical" evidence="5">
    <location>
        <begin position="6"/>
        <end position="28"/>
    </location>
</feature>
<protein>
    <submittedName>
        <fullName evidence="7">Helix-turn-helix domain-containing protein</fullName>
    </submittedName>
</protein>
<keyword evidence="8" id="KW-1185">Reference proteome</keyword>
<sequence>MTINSQLLLMLSALGALNGFLISAYFFFTKPVNLANRFLALMLLMFSVRILKSVLFYFNPEIDKVILQVGLTACFFIGPFLFLYCASKMQQLAKQPLPWQLHIALLASTSLLIGFIYPYQDNEALWGVFYRFINYIWLLYILLSARLLMPFFKGLTAKKARNKQDIWLLSVFIGNIIIWLAYFTASYTSYIVGALSFSFILYLTGLLTFTIKSKAVEQQTKKYANKEISANEAEQKLQQLDAMMQEQQLFKNANLTLPMLAKRLGVSVPYLSQLLNDNVKSSFADYINSFRIEEAKNLLISEHRLTMELIAERCGFNSQSTFYSTFKKFTEKTPAKYRKENQ</sequence>